<reference evidence="7 8" key="1">
    <citation type="submission" date="2023-07" db="EMBL/GenBank/DDBJ databases">
        <title>Novel species of Thermanaerothrix with wide hydrolytic capabilities.</title>
        <authorList>
            <person name="Zayulina K.S."/>
            <person name="Podosokorskaya O.A."/>
            <person name="Elcheninov A.G."/>
        </authorList>
    </citation>
    <scope>NUCLEOTIDE SEQUENCE [LARGE SCALE GENOMIC DNA]</scope>
    <source>
        <strain evidence="7 8">4228-RoL</strain>
    </source>
</reference>
<dbReference type="InterPro" id="IPR002937">
    <property type="entry name" value="Amino_oxidase"/>
</dbReference>
<dbReference type="EMBL" id="JAUHMF010000002">
    <property type="protein sequence ID" value="MDT8898774.1"/>
    <property type="molecule type" value="Genomic_DNA"/>
</dbReference>
<comment type="caution">
    <text evidence="7">The sequence shown here is derived from an EMBL/GenBank/DDBJ whole genome shotgun (WGS) entry which is preliminary data.</text>
</comment>
<dbReference type="GO" id="GO:0016491">
    <property type="term" value="F:oxidoreductase activity"/>
    <property type="evidence" value="ECO:0007669"/>
    <property type="project" value="UniProtKB-KW"/>
</dbReference>
<evidence type="ECO:0000313" key="8">
    <source>
        <dbReference type="Proteomes" id="UP001254165"/>
    </source>
</evidence>
<evidence type="ECO:0000256" key="2">
    <source>
        <dbReference type="ARBA" id="ARBA00006046"/>
    </source>
</evidence>
<protein>
    <submittedName>
        <fullName evidence="7">Phytoene desaturase family protein</fullName>
        <ecNumber evidence="7">1.-.-.-</ecNumber>
    </submittedName>
</protein>
<sequence length="496" mass="55665">MAQTSVLIIGAGLGGIAASIHLARRGYHVTVFEKNAHPGGRVDRFYRQGHCFDTGPTLFIMPHVFEAEFAALGTPLHAVLDLHRVDPTYHLVFDDGSSLFLSSDLKAMHEQLEALEPGAFRGFLRYLDEGYRHYNQAMASLVNRDFRTAGEFFNLRNLPLLFSLKPLSRHYDHMAAFFRTARLKSAFTFQDVYMGLSPFEAPATFSMMPFTEIAHGVWYPRGGMYQVVDALSDMAGRAGVEFAYHQGVKQIEIAGQRVSGVRLEDGQYVPADCVLANADLPYVYHNLLPPDGHAARLHRKRYSCSVISFFWGVDRVYLALGPHTLFLAEDYRENFDAIVHQCRLPDNPSLYIHAPSRLDANMAPPQQDTLIAIVPVGHMDNAHPQDWAALIAQARQAVFRRLALLGITDLEAHIKFETVFAPPSWQKRYNLVKGATHGLCHNLMQLGYLRPRNRHPTYTNLFFCGASTHPGTGMPTALVSARHAAQRIIEMLEPRP</sequence>
<comment type="pathway">
    <text evidence="1 5">Carotenoid biosynthesis.</text>
</comment>
<dbReference type="Gene3D" id="3.50.50.60">
    <property type="entry name" value="FAD/NAD(P)-binding domain"/>
    <property type="match status" value="2"/>
</dbReference>
<feature type="domain" description="Amine oxidase" evidence="6">
    <location>
        <begin position="13"/>
        <end position="489"/>
    </location>
</feature>
<dbReference type="InterPro" id="IPR036188">
    <property type="entry name" value="FAD/NAD-bd_sf"/>
</dbReference>
<dbReference type="NCBIfam" id="TIGR02734">
    <property type="entry name" value="crtI_fam"/>
    <property type="match status" value="1"/>
</dbReference>
<evidence type="ECO:0000313" key="7">
    <source>
        <dbReference type="EMBL" id="MDT8898774.1"/>
    </source>
</evidence>
<dbReference type="RefSeq" id="WP_315625437.1">
    <property type="nucleotide sequence ID" value="NZ_JAUHMF010000002.1"/>
</dbReference>
<keyword evidence="4 5" id="KW-0560">Oxidoreductase</keyword>
<dbReference type="PRINTS" id="PR00419">
    <property type="entry name" value="ADXRDTASE"/>
</dbReference>
<dbReference type="PROSITE" id="PS00982">
    <property type="entry name" value="PHYTOENE_DH"/>
    <property type="match status" value="1"/>
</dbReference>
<keyword evidence="3 5" id="KW-0125">Carotenoid biosynthesis</keyword>
<dbReference type="PANTHER" id="PTHR43734">
    <property type="entry name" value="PHYTOENE DESATURASE"/>
    <property type="match status" value="1"/>
</dbReference>
<dbReference type="Proteomes" id="UP001254165">
    <property type="component" value="Unassembled WGS sequence"/>
</dbReference>
<dbReference type="Pfam" id="PF01593">
    <property type="entry name" value="Amino_oxidase"/>
    <property type="match status" value="1"/>
</dbReference>
<dbReference type="SUPFAM" id="SSF51905">
    <property type="entry name" value="FAD/NAD(P)-binding domain"/>
    <property type="match status" value="1"/>
</dbReference>
<dbReference type="InterPro" id="IPR008150">
    <property type="entry name" value="Phytoene_DH_bac_CS"/>
</dbReference>
<evidence type="ECO:0000256" key="1">
    <source>
        <dbReference type="ARBA" id="ARBA00004829"/>
    </source>
</evidence>
<dbReference type="PANTHER" id="PTHR43734:SF1">
    <property type="entry name" value="PHYTOENE DESATURASE"/>
    <property type="match status" value="1"/>
</dbReference>
<comment type="similarity">
    <text evidence="2 5">Belongs to the carotenoid/retinoid oxidoreductase family.</text>
</comment>
<accession>A0ABU3NPL0</accession>
<evidence type="ECO:0000259" key="6">
    <source>
        <dbReference type="Pfam" id="PF01593"/>
    </source>
</evidence>
<organism evidence="7 8">
    <name type="scientific">Thermanaerothrix solaris</name>
    <dbReference type="NCBI Taxonomy" id="3058434"/>
    <lineage>
        <taxon>Bacteria</taxon>
        <taxon>Bacillati</taxon>
        <taxon>Chloroflexota</taxon>
        <taxon>Anaerolineae</taxon>
        <taxon>Anaerolineales</taxon>
        <taxon>Anaerolineaceae</taxon>
        <taxon>Thermanaerothrix</taxon>
    </lineage>
</organism>
<name>A0ABU3NPL0_9CHLR</name>
<evidence type="ECO:0000256" key="4">
    <source>
        <dbReference type="ARBA" id="ARBA00023002"/>
    </source>
</evidence>
<proteinExistence type="inferred from homology"/>
<evidence type="ECO:0000256" key="3">
    <source>
        <dbReference type="ARBA" id="ARBA00022746"/>
    </source>
</evidence>
<dbReference type="InterPro" id="IPR014105">
    <property type="entry name" value="Carotenoid/retinoid_OxRdtase"/>
</dbReference>
<dbReference type="EC" id="1.-.-.-" evidence="7"/>
<evidence type="ECO:0000256" key="5">
    <source>
        <dbReference type="RuleBase" id="RU362075"/>
    </source>
</evidence>
<keyword evidence="8" id="KW-1185">Reference proteome</keyword>
<gene>
    <name evidence="7" type="primary">crtI</name>
    <name evidence="7" type="ORF">QYE77_10895</name>
</gene>